<dbReference type="Pfam" id="PF00496">
    <property type="entry name" value="SBP_bac_5"/>
    <property type="match status" value="1"/>
</dbReference>
<name>A0ABS4AYE8_9PROT</name>
<dbReference type="RefSeq" id="WP_209353159.1">
    <property type="nucleotide sequence ID" value="NZ_JAGIYZ010000018.1"/>
</dbReference>
<dbReference type="Proteomes" id="UP000680815">
    <property type="component" value="Unassembled WGS sequence"/>
</dbReference>
<dbReference type="Gene3D" id="3.40.190.10">
    <property type="entry name" value="Periplasmic binding protein-like II"/>
    <property type="match status" value="1"/>
</dbReference>
<dbReference type="Gene3D" id="3.90.76.10">
    <property type="entry name" value="Dipeptide-binding Protein, Domain 1"/>
    <property type="match status" value="1"/>
</dbReference>
<evidence type="ECO:0000256" key="2">
    <source>
        <dbReference type="ARBA" id="ARBA00005695"/>
    </source>
</evidence>
<organism evidence="5 6">
    <name type="scientific">Roseomonas nitratireducens</name>
    <dbReference type="NCBI Taxonomy" id="2820810"/>
    <lineage>
        <taxon>Bacteria</taxon>
        <taxon>Pseudomonadati</taxon>
        <taxon>Pseudomonadota</taxon>
        <taxon>Alphaproteobacteria</taxon>
        <taxon>Acetobacterales</taxon>
        <taxon>Roseomonadaceae</taxon>
        <taxon>Roseomonas</taxon>
    </lineage>
</organism>
<dbReference type="CDD" id="cd08495">
    <property type="entry name" value="PBP2_NikA_DppA_OppA_like_8"/>
    <property type="match status" value="1"/>
</dbReference>
<dbReference type="EMBL" id="JAGIYZ010000018">
    <property type="protein sequence ID" value="MBP0465776.1"/>
    <property type="molecule type" value="Genomic_DNA"/>
</dbReference>
<dbReference type="InterPro" id="IPR030678">
    <property type="entry name" value="Peptide/Ni-bd"/>
</dbReference>
<dbReference type="PANTHER" id="PTHR30290:SF83">
    <property type="entry name" value="ABC TRANSPORTER SUBSTRATE-BINDING PROTEIN"/>
    <property type="match status" value="1"/>
</dbReference>
<feature type="signal peptide" evidence="3">
    <location>
        <begin position="1"/>
        <end position="23"/>
    </location>
</feature>
<dbReference type="Gene3D" id="3.10.105.10">
    <property type="entry name" value="Dipeptide-binding Protein, Domain 3"/>
    <property type="match status" value="1"/>
</dbReference>
<protein>
    <submittedName>
        <fullName evidence="5">ABC transporter substrate-binding protein</fullName>
    </submittedName>
</protein>
<gene>
    <name evidence="5" type="ORF">J5Y09_17745</name>
</gene>
<keyword evidence="6" id="KW-1185">Reference proteome</keyword>
<proteinExistence type="inferred from homology"/>
<feature type="domain" description="Solute-binding protein family 5" evidence="4">
    <location>
        <begin position="79"/>
        <end position="440"/>
    </location>
</feature>
<keyword evidence="3" id="KW-0732">Signal</keyword>
<dbReference type="InterPro" id="IPR039424">
    <property type="entry name" value="SBP_5"/>
</dbReference>
<sequence length="535" mass="59025">MHRRDLLAAAASLAAAPMAAAQAQPAPGGTLRVAMTAGDVPLTTGQPSQGAEGNRFLGITLYDPLVAWDLSRADRAPSLKPGLAERWRVDDATKKVWTFDLRAGVRFHDGSAFDANAVAWNLAKLLDREAPHFDRQQAAQAGLYASNIARWRVKDARTIEIETKTPDAVFPYNMANIFYSSPARYAEVGNNWDRFAERPSGTGPYIGDRFVPRQRLEAVRNGEYWDPARRPQHERLVLLPIPDALTRVSALLSNQVDFIEAPPPDAVPRIRAAGHNVVTNAYPHIWCHQLSFQPDSPFRDLRVRQAANMAIDRAAMVGLLGGLAMPAKGMITEGHPWFGRPTVDLSYDPARARRLLAEAGFGPRNPVRTKFIIAPSGSGQMQPLPMNELLQQNYRAVGIELEFEVMDWEALRGRRRAGAAAPENRGLHAINNSWAFWDPDIGLLGPAISPASGGSGFNWGGFQDARADELGLRARQTFETAAQDAILADLHAHLVDQAMWIWAVHDVNPRGLSRRLSNFTQAQSWYQDLTPIRVG</sequence>
<evidence type="ECO:0000256" key="3">
    <source>
        <dbReference type="SAM" id="SignalP"/>
    </source>
</evidence>
<comment type="subcellular location">
    <subcellularLocation>
        <location evidence="1">Periplasm</location>
    </subcellularLocation>
</comment>
<evidence type="ECO:0000259" key="4">
    <source>
        <dbReference type="Pfam" id="PF00496"/>
    </source>
</evidence>
<dbReference type="PIRSF" id="PIRSF002741">
    <property type="entry name" value="MppA"/>
    <property type="match status" value="1"/>
</dbReference>
<feature type="chain" id="PRO_5046228467" evidence="3">
    <location>
        <begin position="24"/>
        <end position="535"/>
    </location>
</feature>
<evidence type="ECO:0000313" key="5">
    <source>
        <dbReference type="EMBL" id="MBP0465776.1"/>
    </source>
</evidence>
<comment type="caution">
    <text evidence="5">The sequence shown here is derived from an EMBL/GenBank/DDBJ whole genome shotgun (WGS) entry which is preliminary data.</text>
</comment>
<accession>A0ABS4AYE8</accession>
<dbReference type="PANTHER" id="PTHR30290">
    <property type="entry name" value="PERIPLASMIC BINDING COMPONENT OF ABC TRANSPORTER"/>
    <property type="match status" value="1"/>
</dbReference>
<evidence type="ECO:0000256" key="1">
    <source>
        <dbReference type="ARBA" id="ARBA00004418"/>
    </source>
</evidence>
<reference evidence="5 6" key="1">
    <citation type="submission" date="2021-03" db="EMBL/GenBank/DDBJ databases">
        <authorList>
            <person name="So Y."/>
        </authorList>
    </citation>
    <scope>NUCLEOTIDE SEQUENCE [LARGE SCALE GENOMIC DNA]</scope>
    <source>
        <strain evidence="5 6">PWR1</strain>
    </source>
</reference>
<comment type="similarity">
    <text evidence="2">Belongs to the bacterial solute-binding protein 5 family.</text>
</comment>
<dbReference type="SUPFAM" id="SSF53850">
    <property type="entry name" value="Periplasmic binding protein-like II"/>
    <property type="match status" value="1"/>
</dbReference>
<evidence type="ECO:0000313" key="6">
    <source>
        <dbReference type="Proteomes" id="UP000680815"/>
    </source>
</evidence>
<dbReference type="InterPro" id="IPR000914">
    <property type="entry name" value="SBP_5_dom"/>
</dbReference>